<gene>
    <name evidence="2" type="ORF">GPA25_07540</name>
</gene>
<feature type="signal peptide" evidence="1">
    <location>
        <begin position="1"/>
        <end position="21"/>
    </location>
</feature>
<comment type="caution">
    <text evidence="2">The sequence shown here is derived from an EMBL/GenBank/DDBJ whole genome shotgun (WGS) entry which is preliminary data.</text>
</comment>
<accession>A0ABX1Q8K2</accession>
<dbReference type="Proteomes" id="UP000648984">
    <property type="component" value="Unassembled WGS sequence"/>
</dbReference>
<evidence type="ECO:0000313" key="3">
    <source>
        <dbReference type="Proteomes" id="UP000648984"/>
    </source>
</evidence>
<evidence type="ECO:0000256" key="1">
    <source>
        <dbReference type="SAM" id="SignalP"/>
    </source>
</evidence>
<dbReference type="PROSITE" id="PS51257">
    <property type="entry name" value="PROKAR_LIPOPROTEIN"/>
    <property type="match status" value="1"/>
</dbReference>
<protein>
    <recommendedName>
        <fullName evidence="4">Lipoprotein</fullName>
    </recommendedName>
</protein>
<reference evidence="2 3" key="1">
    <citation type="submission" date="2019-12" db="EMBL/GenBank/DDBJ databases">
        <title>Comparative genomics gives insights into the taxonomy of the Azoarcus-Aromatoleum group and reveals separate origins of nif in the plant-associated Azoarcus and non-plant-associated Aromatoleum sub-groups.</title>
        <authorList>
            <person name="Lafos M."/>
            <person name="Maluk M."/>
            <person name="Batista M."/>
            <person name="Junghare M."/>
            <person name="Carmona M."/>
            <person name="Faoro H."/>
            <person name="Cruz L.M."/>
            <person name="Battistoni F."/>
            <person name="De Souza E."/>
            <person name="Pedrosa F."/>
            <person name="Chen W.-M."/>
            <person name="Poole P.S."/>
            <person name="Dixon R.A."/>
            <person name="James E.K."/>
        </authorList>
    </citation>
    <scope>NUCLEOTIDE SEQUENCE [LARGE SCALE GENOMIC DNA]</scope>
    <source>
        <strain evidence="2 3">22Lin</strain>
    </source>
</reference>
<evidence type="ECO:0000313" key="2">
    <source>
        <dbReference type="EMBL" id="NMG74613.1"/>
    </source>
</evidence>
<proteinExistence type="predicted"/>
<keyword evidence="3" id="KW-1185">Reference proteome</keyword>
<dbReference type="RefSeq" id="WP_169259760.1">
    <property type="nucleotide sequence ID" value="NZ_WTVQ01000009.1"/>
</dbReference>
<evidence type="ECO:0008006" key="4">
    <source>
        <dbReference type="Google" id="ProtNLM"/>
    </source>
</evidence>
<name>A0ABX1Q8K2_9RHOO</name>
<organism evidence="2 3">
    <name type="scientific">Aromatoleum diolicum</name>
    <dbReference type="NCBI Taxonomy" id="75796"/>
    <lineage>
        <taxon>Bacteria</taxon>
        <taxon>Pseudomonadati</taxon>
        <taxon>Pseudomonadota</taxon>
        <taxon>Betaproteobacteria</taxon>
        <taxon>Rhodocyclales</taxon>
        <taxon>Rhodocyclaceae</taxon>
        <taxon>Aromatoleum</taxon>
    </lineage>
</organism>
<feature type="chain" id="PRO_5045264237" description="Lipoprotein" evidence="1">
    <location>
        <begin position="22"/>
        <end position="74"/>
    </location>
</feature>
<dbReference type="EMBL" id="WTVQ01000009">
    <property type="protein sequence ID" value="NMG74613.1"/>
    <property type="molecule type" value="Genomic_DNA"/>
</dbReference>
<keyword evidence="1" id="KW-0732">Signal</keyword>
<sequence length="74" mass="8297">MKTRIRYMLAASLAASLLAGCGEQPQVAKYEDGKYSGKADTRPWEAGAFKGDKGAWEQAMRNRVRGQNEYKRVE</sequence>